<protein>
    <submittedName>
        <fullName evidence="5 6">Torsin-1A-like</fullName>
    </submittedName>
</protein>
<keyword evidence="2" id="KW-0732">Signal</keyword>
<dbReference type="Pfam" id="PF21376">
    <property type="entry name" value="TOR1A_C"/>
    <property type="match status" value="1"/>
</dbReference>
<dbReference type="Proteomes" id="UP001652625">
    <property type="component" value="Chromosome 14"/>
</dbReference>
<evidence type="ECO:0000256" key="1">
    <source>
        <dbReference type="ARBA" id="ARBA00006235"/>
    </source>
</evidence>
<dbReference type="RefSeq" id="XP_065673240.1">
    <property type="nucleotide sequence ID" value="XM_065817168.1"/>
</dbReference>
<dbReference type="InterPro" id="IPR010448">
    <property type="entry name" value="Torsin"/>
</dbReference>
<reference evidence="5 6" key="1">
    <citation type="submission" date="2025-05" db="UniProtKB">
        <authorList>
            <consortium name="RefSeq"/>
        </authorList>
    </citation>
    <scope>IDENTIFICATION</scope>
</reference>
<dbReference type="Gene3D" id="3.40.50.300">
    <property type="entry name" value="P-loop containing nucleotide triphosphate hydrolases"/>
    <property type="match status" value="1"/>
</dbReference>
<gene>
    <name evidence="5 6" type="primary">LOC136090473</name>
</gene>
<evidence type="ECO:0000313" key="4">
    <source>
        <dbReference type="Proteomes" id="UP001652625"/>
    </source>
</evidence>
<dbReference type="Pfam" id="PF06309">
    <property type="entry name" value="Torsin"/>
    <property type="match status" value="1"/>
</dbReference>
<dbReference type="SUPFAM" id="SSF52540">
    <property type="entry name" value="P-loop containing nucleoside triphosphate hydrolases"/>
    <property type="match status" value="1"/>
</dbReference>
<dbReference type="PRINTS" id="PR00300">
    <property type="entry name" value="CLPPROTEASEA"/>
</dbReference>
<dbReference type="InterPro" id="IPR027417">
    <property type="entry name" value="P-loop_NTPase"/>
</dbReference>
<evidence type="ECO:0000313" key="6">
    <source>
        <dbReference type="RefSeq" id="XP_065673240.1"/>
    </source>
</evidence>
<evidence type="ECO:0000256" key="2">
    <source>
        <dbReference type="SAM" id="SignalP"/>
    </source>
</evidence>
<feature type="chain" id="PRO_5045026038" evidence="2">
    <location>
        <begin position="20"/>
        <end position="342"/>
    </location>
</feature>
<accession>A0ABM4DFN9</accession>
<dbReference type="GeneID" id="136090473"/>
<dbReference type="InterPro" id="IPR049337">
    <property type="entry name" value="TOR1A_C"/>
</dbReference>
<evidence type="ECO:0000259" key="3">
    <source>
        <dbReference type="Pfam" id="PF21376"/>
    </source>
</evidence>
<feature type="domain" description="Torsin-1A C-terminal" evidence="3">
    <location>
        <begin position="286"/>
        <end position="338"/>
    </location>
</feature>
<name>A0ABM4DFN9_HYDVU</name>
<comment type="similarity">
    <text evidence="1">Belongs to the ClpA/ClpB family. Torsin subfamily.</text>
</comment>
<feature type="signal peptide" evidence="2">
    <location>
        <begin position="1"/>
        <end position="19"/>
    </location>
</feature>
<dbReference type="PANTHER" id="PTHR10760">
    <property type="entry name" value="TORSIN"/>
    <property type="match status" value="1"/>
</dbReference>
<dbReference type="InterPro" id="IPR001270">
    <property type="entry name" value="ClpA/B"/>
</dbReference>
<keyword evidence="4" id="KW-1185">Reference proteome</keyword>
<evidence type="ECO:0000313" key="5">
    <source>
        <dbReference type="RefSeq" id="XP_065673239.1"/>
    </source>
</evidence>
<dbReference type="PANTHER" id="PTHR10760:SF2">
    <property type="entry name" value="LD13476P-RELATED"/>
    <property type="match status" value="1"/>
</dbReference>
<proteinExistence type="inferred from homology"/>
<organism evidence="4 6">
    <name type="scientific">Hydra vulgaris</name>
    <name type="common">Hydra</name>
    <name type="synonym">Hydra attenuata</name>
    <dbReference type="NCBI Taxonomy" id="6087"/>
    <lineage>
        <taxon>Eukaryota</taxon>
        <taxon>Metazoa</taxon>
        <taxon>Cnidaria</taxon>
        <taxon>Hydrozoa</taxon>
        <taxon>Hydroidolina</taxon>
        <taxon>Anthoathecata</taxon>
        <taxon>Aplanulata</taxon>
        <taxon>Hydridae</taxon>
        <taxon>Hydra</taxon>
    </lineage>
</organism>
<sequence length="342" mass="38869">MNSILKLIFILESLAAVYCFEPFTMFALGSVVTSAFIASVAYLKQKESTSSSTQTTVQKRDKECDEVNFINASLKKHFDKNVFGQDFAVEHIVNACRSHSNNKNPKAPLVMSFHGPTGTGKSYVSKLVAETLFKNGINSKFVHHKIATKEYIDNTQHSLTKYKTELSDFIEKNSKLCERSLFIFEEFNSMPEGLADVLTHFLDYHDKVGDQDYRKHVFIFLSNVGAEMIINNFVNHYKNKKTRETIPLEDIAKLLPTIAYNSPGGFKDSKIISKASIGFYVPFLPLERKHVKQCAEKELRNCNKEVDSITMESVLNDMIYDPNKYFSMQGCKTVQNRVAILC</sequence>
<dbReference type="RefSeq" id="XP_065673239.1">
    <property type="nucleotide sequence ID" value="XM_065817167.1"/>
</dbReference>